<dbReference type="EMBL" id="MU858304">
    <property type="protein sequence ID" value="KAK4207313.1"/>
    <property type="molecule type" value="Genomic_DNA"/>
</dbReference>
<evidence type="ECO:0000256" key="1">
    <source>
        <dbReference type="SAM" id="MobiDB-lite"/>
    </source>
</evidence>
<reference evidence="2" key="1">
    <citation type="journal article" date="2023" name="Mol. Phylogenet. Evol.">
        <title>Genome-scale phylogeny and comparative genomics of the fungal order Sordariales.</title>
        <authorList>
            <person name="Hensen N."/>
            <person name="Bonometti L."/>
            <person name="Westerberg I."/>
            <person name="Brannstrom I.O."/>
            <person name="Guillou S."/>
            <person name="Cros-Aarteil S."/>
            <person name="Calhoun S."/>
            <person name="Haridas S."/>
            <person name="Kuo A."/>
            <person name="Mondo S."/>
            <person name="Pangilinan J."/>
            <person name="Riley R."/>
            <person name="LaButti K."/>
            <person name="Andreopoulos B."/>
            <person name="Lipzen A."/>
            <person name="Chen C."/>
            <person name="Yan M."/>
            <person name="Daum C."/>
            <person name="Ng V."/>
            <person name="Clum A."/>
            <person name="Steindorff A."/>
            <person name="Ohm R.A."/>
            <person name="Martin F."/>
            <person name="Silar P."/>
            <person name="Natvig D.O."/>
            <person name="Lalanne C."/>
            <person name="Gautier V."/>
            <person name="Ament-Velasquez S.L."/>
            <person name="Kruys A."/>
            <person name="Hutchinson M.I."/>
            <person name="Powell A.J."/>
            <person name="Barry K."/>
            <person name="Miller A.N."/>
            <person name="Grigoriev I.V."/>
            <person name="Debuchy R."/>
            <person name="Gladieux P."/>
            <person name="Hiltunen Thoren M."/>
            <person name="Johannesson H."/>
        </authorList>
    </citation>
    <scope>NUCLEOTIDE SEQUENCE</scope>
    <source>
        <strain evidence="2">PSN293</strain>
    </source>
</reference>
<protein>
    <submittedName>
        <fullName evidence="2">Uncharacterized protein</fullName>
    </submittedName>
</protein>
<evidence type="ECO:0000313" key="2">
    <source>
        <dbReference type="EMBL" id="KAK4207313.1"/>
    </source>
</evidence>
<feature type="compositionally biased region" description="Basic and acidic residues" evidence="1">
    <location>
        <begin position="34"/>
        <end position="46"/>
    </location>
</feature>
<comment type="caution">
    <text evidence="2">The sequence shown here is derived from an EMBL/GenBank/DDBJ whole genome shotgun (WGS) entry which is preliminary data.</text>
</comment>
<feature type="region of interest" description="Disordered" evidence="1">
    <location>
        <begin position="1"/>
        <end position="51"/>
    </location>
</feature>
<accession>A0AAN6XVE1</accession>
<proteinExistence type="predicted"/>
<gene>
    <name evidence="2" type="ORF">QBC37DRAFT_487592</name>
</gene>
<dbReference type="AlphaFoldDB" id="A0AAN6XVE1"/>
<name>A0AAN6XVE1_9PEZI</name>
<dbReference type="Proteomes" id="UP001301769">
    <property type="component" value="Unassembled WGS sequence"/>
</dbReference>
<evidence type="ECO:0000313" key="3">
    <source>
        <dbReference type="Proteomes" id="UP001301769"/>
    </source>
</evidence>
<keyword evidence="3" id="KW-1185">Reference proteome</keyword>
<sequence>MIPSTTQTLGPGLELILTPPGPGSPRLGHPRPSRRGEERHASEHNCRSKTSTFLTASQPECPSLPAWYESPIGYFLVGGVYMYVDDLLIGYRKWPFMATLSTSALLSSPAGKGKKRLPRSCQIVDITTAQKGRDGQLGLPCKEGSRPLVRRERGPWPWTYVLSAKLISDIKCLIMRVSPNLDKVKQAAAVVRSRKREGSEYRNTAF</sequence>
<organism evidence="2 3">
    <name type="scientific">Rhypophila decipiens</name>
    <dbReference type="NCBI Taxonomy" id="261697"/>
    <lineage>
        <taxon>Eukaryota</taxon>
        <taxon>Fungi</taxon>
        <taxon>Dikarya</taxon>
        <taxon>Ascomycota</taxon>
        <taxon>Pezizomycotina</taxon>
        <taxon>Sordariomycetes</taxon>
        <taxon>Sordariomycetidae</taxon>
        <taxon>Sordariales</taxon>
        <taxon>Naviculisporaceae</taxon>
        <taxon>Rhypophila</taxon>
    </lineage>
</organism>
<reference evidence="2" key="2">
    <citation type="submission" date="2023-05" db="EMBL/GenBank/DDBJ databases">
        <authorList>
            <consortium name="Lawrence Berkeley National Laboratory"/>
            <person name="Steindorff A."/>
            <person name="Hensen N."/>
            <person name="Bonometti L."/>
            <person name="Westerberg I."/>
            <person name="Brannstrom I.O."/>
            <person name="Guillou S."/>
            <person name="Cros-Aarteil S."/>
            <person name="Calhoun S."/>
            <person name="Haridas S."/>
            <person name="Kuo A."/>
            <person name="Mondo S."/>
            <person name="Pangilinan J."/>
            <person name="Riley R."/>
            <person name="Labutti K."/>
            <person name="Andreopoulos B."/>
            <person name="Lipzen A."/>
            <person name="Chen C."/>
            <person name="Yanf M."/>
            <person name="Daum C."/>
            <person name="Ng V."/>
            <person name="Clum A."/>
            <person name="Ohm R."/>
            <person name="Martin F."/>
            <person name="Silar P."/>
            <person name="Natvig D."/>
            <person name="Lalanne C."/>
            <person name="Gautier V."/>
            <person name="Ament-Velasquez S.L."/>
            <person name="Kruys A."/>
            <person name="Hutchinson M.I."/>
            <person name="Powell A.J."/>
            <person name="Barry K."/>
            <person name="Miller A.N."/>
            <person name="Grigoriev I.V."/>
            <person name="Debuchy R."/>
            <person name="Gladieux P."/>
            <person name="Thoren M.H."/>
            <person name="Johannesson H."/>
        </authorList>
    </citation>
    <scope>NUCLEOTIDE SEQUENCE</scope>
    <source>
        <strain evidence="2">PSN293</strain>
    </source>
</reference>